<dbReference type="AlphaFoldDB" id="A0AAQ4D6U3"/>
<dbReference type="PANTHER" id="PTHR23080">
    <property type="entry name" value="THAP DOMAIN PROTEIN"/>
    <property type="match status" value="1"/>
</dbReference>
<gene>
    <name evidence="2" type="ORF">V5799_004187</name>
</gene>
<dbReference type="EMBL" id="JARKHS020034392">
    <property type="protein sequence ID" value="KAK8758183.1"/>
    <property type="molecule type" value="Genomic_DNA"/>
</dbReference>
<dbReference type="Proteomes" id="UP001321473">
    <property type="component" value="Unassembled WGS sequence"/>
</dbReference>
<accession>A0AAQ4D6U3</accession>
<evidence type="ECO:0000256" key="1">
    <source>
        <dbReference type="SAM" id="MobiDB-lite"/>
    </source>
</evidence>
<evidence type="ECO:0000313" key="2">
    <source>
        <dbReference type="EMBL" id="KAK8758183.1"/>
    </source>
</evidence>
<protein>
    <submittedName>
        <fullName evidence="2">Uncharacterized protein</fullName>
    </submittedName>
</protein>
<name>A0AAQ4D6U3_AMBAM</name>
<comment type="caution">
    <text evidence="2">The sequence shown here is derived from an EMBL/GenBank/DDBJ whole genome shotgun (WGS) entry which is preliminary data.</text>
</comment>
<proteinExistence type="predicted"/>
<reference evidence="2 3" key="1">
    <citation type="journal article" date="2023" name="Arcadia Sci">
        <title>De novo assembly of a long-read Amblyomma americanum tick genome.</title>
        <authorList>
            <person name="Chou S."/>
            <person name="Poskanzer K.E."/>
            <person name="Rollins M."/>
            <person name="Thuy-Boun P.S."/>
        </authorList>
    </citation>
    <scope>NUCLEOTIDE SEQUENCE [LARGE SCALE GENOMIC DNA]</scope>
    <source>
        <strain evidence="2">F_SG_1</strain>
        <tissue evidence="2">Salivary glands</tissue>
    </source>
</reference>
<feature type="compositionally biased region" description="Low complexity" evidence="1">
    <location>
        <begin position="53"/>
        <end position="62"/>
    </location>
</feature>
<sequence length="262" mass="28961">MRIFQNYQHTTKTRLPASRSCRWLGLHNVPDALPRLKQSHSPVHRHPRKQFCSGKSASTSTDSSLTWGSSSLMVLCNGDTEIEHSFPMVLSSEGAENTDSSCTTAVQAPQFLTKHSEQERDIAGILLELGSLKRCTENKAVQVKSGGFPKRFADMVSDKNVTTFTGLPSGAVLNALVECYKKVRPLSGRQHMSAKERIVLTLMKLKHNISTAFLRHLFDTTITTCSSIIAETAQVLSEVLKSVVMLPQKRKLLNTCQSSSVM</sequence>
<evidence type="ECO:0000313" key="3">
    <source>
        <dbReference type="Proteomes" id="UP001321473"/>
    </source>
</evidence>
<organism evidence="2 3">
    <name type="scientific">Amblyomma americanum</name>
    <name type="common">Lone star tick</name>
    <dbReference type="NCBI Taxonomy" id="6943"/>
    <lineage>
        <taxon>Eukaryota</taxon>
        <taxon>Metazoa</taxon>
        <taxon>Ecdysozoa</taxon>
        <taxon>Arthropoda</taxon>
        <taxon>Chelicerata</taxon>
        <taxon>Arachnida</taxon>
        <taxon>Acari</taxon>
        <taxon>Parasitiformes</taxon>
        <taxon>Ixodida</taxon>
        <taxon>Ixodoidea</taxon>
        <taxon>Ixodidae</taxon>
        <taxon>Amblyomminae</taxon>
        <taxon>Amblyomma</taxon>
    </lineage>
</organism>
<keyword evidence="3" id="KW-1185">Reference proteome</keyword>
<dbReference type="PANTHER" id="PTHR23080:SF141">
    <property type="entry name" value="TRANSPOSASE HELIX-TURN-HELIX DOMAIN-CONTAINING PROTEIN"/>
    <property type="match status" value="1"/>
</dbReference>
<feature type="region of interest" description="Disordered" evidence="1">
    <location>
        <begin position="37"/>
        <end position="62"/>
    </location>
</feature>